<dbReference type="Proteomes" id="UP000006362">
    <property type="component" value="Plasmid pTHEAM01"/>
</dbReference>
<dbReference type="RefSeq" id="WP_013524891.1">
    <property type="nucleotide sequence ID" value="NC_014917.1"/>
</dbReference>
<dbReference type="HOGENOM" id="CLU_2262490_0_0_0"/>
<dbReference type="KEGG" id="tam:Theam_1731"/>
<accession>E8T6W6</accession>
<gene>
    <name evidence="1" type="ordered locus">Theam_1731</name>
</gene>
<proteinExistence type="predicted"/>
<keyword evidence="2" id="KW-1185">Reference proteome</keyword>
<dbReference type="EMBL" id="CP002445">
    <property type="protein sequence ID" value="ADU97687.1"/>
    <property type="molecule type" value="Genomic_DNA"/>
</dbReference>
<protein>
    <submittedName>
        <fullName evidence="1">Uncharacterized protein</fullName>
    </submittedName>
</protein>
<geneLocation type="plasmid" evidence="1 2">
    <name>pTHEAM01</name>
</geneLocation>
<evidence type="ECO:0000313" key="1">
    <source>
        <dbReference type="EMBL" id="ADU97687.1"/>
    </source>
</evidence>
<organism evidence="1 2">
    <name type="scientific">Thermovibrio ammonificans (strain DSM 15698 / JCM 12110 / HB-1)</name>
    <dbReference type="NCBI Taxonomy" id="648996"/>
    <lineage>
        <taxon>Bacteria</taxon>
        <taxon>Pseudomonadati</taxon>
        <taxon>Aquificota</taxon>
        <taxon>Aquificia</taxon>
        <taxon>Desulfurobacteriales</taxon>
        <taxon>Desulfurobacteriaceae</taxon>
        <taxon>Thermovibrio</taxon>
    </lineage>
</organism>
<keyword evidence="1" id="KW-0614">Plasmid</keyword>
<name>E8T6W6_THEA1</name>
<dbReference type="AlphaFoldDB" id="E8T6W6"/>
<sequence length="103" mass="12158">MRLRTRKKRCVIRLANIEEERVKKLKRELWKLRSIGVVGEFHFDYYSGELFLTVGVDDLETVLKELPPRLRKEALVTEKGADSAVWQRVRFGRKRMDGVIRDG</sequence>
<evidence type="ECO:0000313" key="2">
    <source>
        <dbReference type="Proteomes" id="UP000006362"/>
    </source>
</evidence>
<reference evidence="1" key="1">
    <citation type="submission" date="2011-01" db="EMBL/GenBank/DDBJ databases">
        <title>Complete sequence of plasmid of Thermovibrio ammonificans HB-1.</title>
        <authorList>
            <consortium name="US DOE Joint Genome Institute"/>
            <person name="Lucas S."/>
            <person name="Copeland A."/>
            <person name="Lapidus A."/>
            <person name="Cheng J.-F."/>
            <person name="Goodwin L."/>
            <person name="Pitluck S."/>
            <person name="Davenport K."/>
            <person name="Detter J.C."/>
            <person name="Han C."/>
            <person name="Tapia R."/>
            <person name="Land M."/>
            <person name="Hauser L."/>
            <person name="Kyrpides N."/>
            <person name="Ivanova N."/>
            <person name="Ovchinnikova G."/>
            <person name="Vetriani C."/>
            <person name="Woyke T."/>
        </authorList>
    </citation>
    <scope>NUCLEOTIDE SEQUENCE [LARGE SCALE GENOMIC DNA]</scope>
    <source>
        <strain evidence="1">HB-1</strain>
        <plasmid evidence="1">pTHEAM01</plasmid>
    </source>
</reference>